<feature type="region of interest" description="Disordered" evidence="1">
    <location>
        <begin position="63"/>
        <end position="83"/>
    </location>
</feature>
<protein>
    <submittedName>
        <fullName evidence="2">Uncharacterized protein</fullName>
    </submittedName>
</protein>
<name>A0A9P6M5R1_MORAP</name>
<organism evidence="2 3">
    <name type="scientific">Mortierella alpina</name>
    <name type="common">Oleaginous fungus</name>
    <name type="synonym">Mortierella renispora</name>
    <dbReference type="NCBI Taxonomy" id="64518"/>
    <lineage>
        <taxon>Eukaryota</taxon>
        <taxon>Fungi</taxon>
        <taxon>Fungi incertae sedis</taxon>
        <taxon>Mucoromycota</taxon>
        <taxon>Mortierellomycotina</taxon>
        <taxon>Mortierellomycetes</taxon>
        <taxon>Mortierellales</taxon>
        <taxon>Mortierellaceae</taxon>
        <taxon>Mortierella</taxon>
    </lineage>
</organism>
<reference evidence="2" key="1">
    <citation type="journal article" date="2020" name="Fungal Divers.">
        <title>Resolving the Mortierellaceae phylogeny through synthesis of multi-gene phylogenetics and phylogenomics.</title>
        <authorList>
            <person name="Vandepol N."/>
            <person name="Liber J."/>
            <person name="Desiro A."/>
            <person name="Na H."/>
            <person name="Kennedy M."/>
            <person name="Barry K."/>
            <person name="Grigoriev I.V."/>
            <person name="Miller A.N."/>
            <person name="O'Donnell K."/>
            <person name="Stajich J.E."/>
            <person name="Bonito G."/>
        </authorList>
    </citation>
    <scope>NUCLEOTIDE SEQUENCE</scope>
    <source>
        <strain evidence="2">CK1249</strain>
    </source>
</reference>
<feature type="region of interest" description="Disordered" evidence="1">
    <location>
        <begin position="89"/>
        <end position="108"/>
    </location>
</feature>
<accession>A0A9P6M5R1</accession>
<feature type="compositionally biased region" description="Basic and acidic residues" evidence="1">
    <location>
        <begin position="238"/>
        <end position="247"/>
    </location>
</feature>
<proteinExistence type="predicted"/>
<evidence type="ECO:0000313" key="2">
    <source>
        <dbReference type="EMBL" id="KAF9966732.1"/>
    </source>
</evidence>
<feature type="compositionally biased region" description="Polar residues" evidence="1">
    <location>
        <begin position="189"/>
        <end position="201"/>
    </location>
</feature>
<dbReference type="Proteomes" id="UP000738359">
    <property type="component" value="Unassembled WGS sequence"/>
</dbReference>
<feature type="region of interest" description="Disordered" evidence="1">
    <location>
        <begin position="141"/>
        <end position="247"/>
    </location>
</feature>
<gene>
    <name evidence="2" type="ORF">BGZ70_001466</name>
</gene>
<feature type="compositionally biased region" description="Basic and acidic residues" evidence="1">
    <location>
        <begin position="154"/>
        <end position="169"/>
    </location>
</feature>
<feature type="compositionally biased region" description="Low complexity" evidence="1">
    <location>
        <begin position="11"/>
        <end position="29"/>
    </location>
</feature>
<keyword evidence="3" id="KW-1185">Reference proteome</keyword>
<evidence type="ECO:0000313" key="3">
    <source>
        <dbReference type="Proteomes" id="UP000738359"/>
    </source>
</evidence>
<dbReference type="AlphaFoldDB" id="A0A9P6M5R1"/>
<dbReference type="OrthoDB" id="2388666at2759"/>
<sequence length="247" mass="26433">MPATTTSRVVGPSTAAATPTAAPGAPGAPIFQFPDRNPSVSANPLGGSGAIYNLPTGTAPFGYPAMPSGAGGGGGGEEERGDRAKLARSFTIRQPPSVYIEDDQDLDQTGHPRYKSASDALNHPYYGDHHRTPGLVEYELSDTSGQKYGPSSVAERKRYVEQQQRKVMDEYEMFNPHMDAPPTSPYPPSQLTSAPSYTSAATPGPLSPTMTPSMGGRSPRVHHHHPSQSPSPFGRPRQQHDSNDYQY</sequence>
<evidence type="ECO:0000256" key="1">
    <source>
        <dbReference type="SAM" id="MobiDB-lite"/>
    </source>
</evidence>
<feature type="region of interest" description="Disordered" evidence="1">
    <location>
        <begin position="1"/>
        <end position="46"/>
    </location>
</feature>
<dbReference type="EMBL" id="JAAAHY010000133">
    <property type="protein sequence ID" value="KAF9966732.1"/>
    <property type="molecule type" value="Genomic_DNA"/>
</dbReference>
<comment type="caution">
    <text evidence="2">The sequence shown here is derived from an EMBL/GenBank/DDBJ whole genome shotgun (WGS) entry which is preliminary data.</text>
</comment>